<dbReference type="InterPro" id="IPR001128">
    <property type="entry name" value="Cyt_P450"/>
</dbReference>
<sequence>MSDTLVNSSPSGTGGARRLPTLGPWQRLTCTFDFRRDQIGFLVGLARDHGDIVRFRVGGMPMVAITHPDHIRHVLVDNHENYDKNSFIYRAVAPVLRGGLIGNYGGESWRRQRRLATPSFHRPRVVDFSSNMTDEISAMVGRWDRDFTGGETVNVTSELGYVAMRVVTRTLFGADIGDSSERIEAEFLEANVIIGRFLRLPFPPLSGDPQVDVRIDVAHGHQHMSPPA</sequence>
<dbReference type="InterPro" id="IPR036396">
    <property type="entry name" value="Cyt_P450_sf"/>
</dbReference>
<organism evidence="10 11">
    <name type="scientific">Kibdelosporangium lantanae</name>
    <dbReference type="NCBI Taxonomy" id="1497396"/>
    <lineage>
        <taxon>Bacteria</taxon>
        <taxon>Bacillati</taxon>
        <taxon>Actinomycetota</taxon>
        <taxon>Actinomycetes</taxon>
        <taxon>Pseudonocardiales</taxon>
        <taxon>Pseudonocardiaceae</taxon>
        <taxon>Kibdelosporangium</taxon>
    </lineage>
</organism>
<dbReference type="SUPFAM" id="SSF48264">
    <property type="entry name" value="Cytochrome P450"/>
    <property type="match status" value="1"/>
</dbReference>
<keyword evidence="6" id="KW-0560">Oxidoreductase</keyword>
<evidence type="ECO:0000256" key="3">
    <source>
        <dbReference type="ARBA" id="ARBA00022692"/>
    </source>
</evidence>
<feature type="region of interest" description="Disordered" evidence="9">
    <location>
        <begin position="1"/>
        <end position="20"/>
    </location>
</feature>
<evidence type="ECO:0000256" key="8">
    <source>
        <dbReference type="ARBA" id="ARBA00023136"/>
    </source>
</evidence>
<evidence type="ECO:0000313" key="11">
    <source>
        <dbReference type="Proteomes" id="UP001597045"/>
    </source>
</evidence>
<dbReference type="Pfam" id="PF00067">
    <property type="entry name" value="p450"/>
    <property type="match status" value="1"/>
</dbReference>
<comment type="caution">
    <text evidence="10">The sequence shown here is derived from an EMBL/GenBank/DDBJ whole genome shotgun (WGS) entry which is preliminary data.</text>
</comment>
<dbReference type="PANTHER" id="PTHR24282">
    <property type="entry name" value="CYTOCHROME P450 FAMILY MEMBER"/>
    <property type="match status" value="1"/>
</dbReference>
<dbReference type="PANTHER" id="PTHR24282:SF211">
    <property type="entry name" value="CYTOCHROME P450-RELATED"/>
    <property type="match status" value="1"/>
</dbReference>
<protein>
    <submittedName>
        <fullName evidence="10">Cytochrome P450</fullName>
    </submittedName>
</protein>
<dbReference type="InterPro" id="IPR050665">
    <property type="entry name" value="Cytochrome_P450_Monooxygen"/>
</dbReference>
<keyword evidence="8" id="KW-0472">Membrane</keyword>
<gene>
    <name evidence="10" type="ORF">ACFQ1S_13665</name>
</gene>
<accession>A0ABW3M8Q7</accession>
<dbReference type="Gene3D" id="1.10.630.10">
    <property type="entry name" value="Cytochrome P450"/>
    <property type="match status" value="1"/>
</dbReference>
<proteinExistence type="predicted"/>
<evidence type="ECO:0000256" key="7">
    <source>
        <dbReference type="ARBA" id="ARBA00023004"/>
    </source>
</evidence>
<evidence type="ECO:0000256" key="2">
    <source>
        <dbReference type="ARBA" id="ARBA00022617"/>
    </source>
</evidence>
<evidence type="ECO:0000256" key="9">
    <source>
        <dbReference type="SAM" id="MobiDB-lite"/>
    </source>
</evidence>
<reference evidence="11" key="1">
    <citation type="journal article" date="2019" name="Int. J. Syst. Evol. Microbiol.">
        <title>The Global Catalogue of Microorganisms (GCM) 10K type strain sequencing project: providing services to taxonomists for standard genome sequencing and annotation.</title>
        <authorList>
            <consortium name="The Broad Institute Genomics Platform"/>
            <consortium name="The Broad Institute Genome Sequencing Center for Infectious Disease"/>
            <person name="Wu L."/>
            <person name="Ma J."/>
        </authorList>
    </citation>
    <scope>NUCLEOTIDE SEQUENCE [LARGE SCALE GENOMIC DNA]</scope>
    <source>
        <strain evidence="11">JCM 31486</strain>
    </source>
</reference>
<name>A0ABW3M8Q7_9PSEU</name>
<keyword evidence="2" id="KW-0349">Heme</keyword>
<keyword evidence="11" id="KW-1185">Reference proteome</keyword>
<evidence type="ECO:0000313" key="10">
    <source>
        <dbReference type="EMBL" id="MFD1046526.1"/>
    </source>
</evidence>
<comment type="subcellular location">
    <subcellularLocation>
        <location evidence="1">Membrane</location>
    </subcellularLocation>
</comment>
<keyword evidence="4" id="KW-0479">Metal-binding</keyword>
<dbReference type="EMBL" id="JBHTIS010000689">
    <property type="protein sequence ID" value="MFD1046526.1"/>
    <property type="molecule type" value="Genomic_DNA"/>
</dbReference>
<evidence type="ECO:0000256" key="4">
    <source>
        <dbReference type="ARBA" id="ARBA00022723"/>
    </source>
</evidence>
<evidence type="ECO:0000256" key="1">
    <source>
        <dbReference type="ARBA" id="ARBA00004370"/>
    </source>
</evidence>
<keyword evidence="7" id="KW-0408">Iron</keyword>
<keyword evidence="3" id="KW-0812">Transmembrane</keyword>
<keyword evidence="5" id="KW-1133">Transmembrane helix</keyword>
<evidence type="ECO:0000256" key="5">
    <source>
        <dbReference type="ARBA" id="ARBA00022989"/>
    </source>
</evidence>
<dbReference type="Proteomes" id="UP001597045">
    <property type="component" value="Unassembled WGS sequence"/>
</dbReference>
<evidence type="ECO:0000256" key="6">
    <source>
        <dbReference type="ARBA" id="ARBA00023002"/>
    </source>
</evidence>
<feature type="compositionally biased region" description="Polar residues" evidence="9">
    <location>
        <begin position="1"/>
        <end position="11"/>
    </location>
</feature>